<name>A0A4Q7MUX7_9BACT</name>
<dbReference type="Pfam" id="PF14125">
    <property type="entry name" value="DUF4292"/>
    <property type="match status" value="1"/>
</dbReference>
<keyword evidence="2" id="KW-1185">Reference proteome</keyword>
<dbReference type="PROSITE" id="PS51257">
    <property type="entry name" value="PROKAR_LIPOPROTEIN"/>
    <property type="match status" value="1"/>
</dbReference>
<gene>
    <name evidence="1" type="ORF">EV199_4378</name>
</gene>
<dbReference type="Proteomes" id="UP000293874">
    <property type="component" value="Unassembled WGS sequence"/>
</dbReference>
<comment type="caution">
    <text evidence="1">The sequence shown here is derived from an EMBL/GenBank/DDBJ whole genome shotgun (WGS) entry which is preliminary data.</text>
</comment>
<reference evidence="1 2" key="1">
    <citation type="submission" date="2019-02" db="EMBL/GenBank/DDBJ databases">
        <title>Genomic Encyclopedia of Type Strains, Phase IV (KMG-IV): sequencing the most valuable type-strain genomes for metagenomic binning, comparative biology and taxonomic classification.</title>
        <authorList>
            <person name="Goeker M."/>
        </authorList>
    </citation>
    <scope>NUCLEOTIDE SEQUENCE [LARGE SCALE GENOMIC DNA]</scope>
    <source>
        <strain evidence="1 2">DSM 18116</strain>
    </source>
</reference>
<evidence type="ECO:0000313" key="1">
    <source>
        <dbReference type="EMBL" id="RZS72457.1"/>
    </source>
</evidence>
<dbReference type="InterPro" id="IPR025634">
    <property type="entry name" value="DUF4292"/>
</dbReference>
<dbReference type="Gene3D" id="2.50.20.10">
    <property type="entry name" value="Lipoprotein localisation LolA/LolB/LppX"/>
    <property type="match status" value="1"/>
</dbReference>
<dbReference type="EMBL" id="SGXA01000002">
    <property type="protein sequence ID" value="RZS72457.1"/>
    <property type="molecule type" value="Genomic_DNA"/>
</dbReference>
<proteinExistence type="predicted"/>
<dbReference type="RefSeq" id="WP_130542871.1">
    <property type="nucleotide sequence ID" value="NZ_CP042431.1"/>
</dbReference>
<accession>A0A4Q7MUX7</accession>
<dbReference type="AlphaFoldDB" id="A0A4Q7MUX7"/>
<protein>
    <submittedName>
        <fullName evidence="1">Uncharacterized protein DUF4292</fullName>
    </submittedName>
</protein>
<organism evidence="1 2">
    <name type="scientific">Pseudobacter ginsenosidimutans</name>
    <dbReference type="NCBI Taxonomy" id="661488"/>
    <lineage>
        <taxon>Bacteria</taxon>
        <taxon>Pseudomonadati</taxon>
        <taxon>Bacteroidota</taxon>
        <taxon>Chitinophagia</taxon>
        <taxon>Chitinophagales</taxon>
        <taxon>Chitinophagaceae</taxon>
        <taxon>Pseudobacter</taxon>
    </lineage>
</organism>
<dbReference type="OrthoDB" id="849114at2"/>
<sequence>MKYFLWLLVSVALAGSISSCRSTKRIQTAISKKDTAAVVPVVDAKADSMRFIHEIYQAIERNRIDFNTFSAKLKVDFSGDEGKKRDFTAVLRIKKDSAIWVSITALLGIEAFRIMVTPDSVKVLNKLDKVIQLRSVSYLQELAKVPFTFQELQALLIGNPVFLDSNIVSYRKNEKTISLLSATDIFKHLLTVSTDDYRLLHSKLDDVDVLRARTCNIVYGDYVNKNALLFPTYRGITVSEKTKVDIVMQFKQVDFNVDLTFPFNIPRNYKRQ</sequence>
<evidence type="ECO:0000313" key="2">
    <source>
        <dbReference type="Proteomes" id="UP000293874"/>
    </source>
</evidence>